<dbReference type="RefSeq" id="XP_066703987.1">
    <property type="nucleotide sequence ID" value="XM_066838923.1"/>
</dbReference>
<sequence length="203" mass="21932">MHADPVVLRDVRDELMAHALVRADETNYHTLNVDSVLSACPVLNSTVHEVFRFRGIGTGMVRRVLADQRLGSGYMLKKGGLVFAPNSVQHFGVTRAWDADCDIFGHRRFLQLNGGGLKGTSALRIFGGGGSYCPGRHFASAQLLVFAALVALRADIRPVPGREWANATADKSFGLGIATGFLMPDSDLEVKILSTGKNVVIIK</sequence>
<dbReference type="Pfam" id="PF00067">
    <property type="entry name" value="p450"/>
    <property type="match status" value="1"/>
</dbReference>
<proteinExistence type="predicted"/>
<gene>
    <name evidence="1" type="ORF">PG986_002701</name>
</gene>
<keyword evidence="2" id="KW-1185">Reference proteome</keyword>
<accession>A0ABR1QPM0</accession>
<dbReference type="PANTHER" id="PTHR47582:SF1">
    <property type="entry name" value="P450, PUTATIVE (EUROFUNG)-RELATED"/>
    <property type="match status" value="1"/>
</dbReference>
<dbReference type="InterPro" id="IPR053007">
    <property type="entry name" value="CYP450_monoxygenase_sec-met"/>
</dbReference>
<dbReference type="EMBL" id="JAQQWE010000002">
    <property type="protein sequence ID" value="KAK7961876.1"/>
    <property type="molecule type" value="Genomic_DNA"/>
</dbReference>
<dbReference type="Gene3D" id="1.10.630.10">
    <property type="entry name" value="Cytochrome P450"/>
    <property type="match status" value="1"/>
</dbReference>
<dbReference type="SUPFAM" id="SSF48264">
    <property type="entry name" value="Cytochrome P450"/>
    <property type="match status" value="1"/>
</dbReference>
<reference evidence="1 2" key="1">
    <citation type="submission" date="2023-01" db="EMBL/GenBank/DDBJ databases">
        <title>Analysis of 21 Apiospora genomes using comparative genomics revels a genus with tremendous synthesis potential of carbohydrate active enzymes and secondary metabolites.</title>
        <authorList>
            <person name="Sorensen T."/>
        </authorList>
    </citation>
    <scope>NUCLEOTIDE SEQUENCE [LARGE SCALE GENOMIC DNA]</scope>
    <source>
        <strain evidence="1 2">CBS 24483</strain>
    </source>
</reference>
<dbReference type="InterPro" id="IPR036396">
    <property type="entry name" value="Cyt_P450_sf"/>
</dbReference>
<dbReference type="PANTHER" id="PTHR47582">
    <property type="entry name" value="P450, PUTATIVE (EUROFUNG)-RELATED"/>
    <property type="match status" value="1"/>
</dbReference>
<evidence type="ECO:0000313" key="2">
    <source>
        <dbReference type="Proteomes" id="UP001391051"/>
    </source>
</evidence>
<comment type="caution">
    <text evidence="1">The sequence shown here is derived from an EMBL/GenBank/DDBJ whole genome shotgun (WGS) entry which is preliminary data.</text>
</comment>
<dbReference type="InterPro" id="IPR001128">
    <property type="entry name" value="Cyt_P450"/>
</dbReference>
<evidence type="ECO:0000313" key="1">
    <source>
        <dbReference type="EMBL" id="KAK7961876.1"/>
    </source>
</evidence>
<dbReference type="GeneID" id="92071985"/>
<protein>
    <submittedName>
        <fullName evidence="1">Cytochrome P450</fullName>
    </submittedName>
</protein>
<name>A0ABR1QPM0_9PEZI</name>
<dbReference type="Proteomes" id="UP001391051">
    <property type="component" value="Unassembled WGS sequence"/>
</dbReference>
<organism evidence="1 2">
    <name type="scientific">Apiospora aurea</name>
    <dbReference type="NCBI Taxonomy" id="335848"/>
    <lineage>
        <taxon>Eukaryota</taxon>
        <taxon>Fungi</taxon>
        <taxon>Dikarya</taxon>
        <taxon>Ascomycota</taxon>
        <taxon>Pezizomycotina</taxon>
        <taxon>Sordariomycetes</taxon>
        <taxon>Xylariomycetidae</taxon>
        <taxon>Amphisphaeriales</taxon>
        <taxon>Apiosporaceae</taxon>
        <taxon>Apiospora</taxon>
    </lineage>
</organism>